<evidence type="ECO:0000313" key="2">
    <source>
        <dbReference type="Proteomes" id="UP000282084"/>
    </source>
</evidence>
<reference evidence="1 2" key="1">
    <citation type="submission" date="2018-10" db="EMBL/GenBank/DDBJ databases">
        <title>Sequencing the genomes of 1000 actinobacteria strains.</title>
        <authorList>
            <person name="Klenk H.-P."/>
        </authorList>
    </citation>
    <scope>NUCLEOTIDE SEQUENCE [LARGE SCALE GENOMIC DNA]</scope>
    <source>
        <strain evidence="1 2">DSM 43800</strain>
    </source>
</reference>
<dbReference type="Proteomes" id="UP000282084">
    <property type="component" value="Unassembled WGS sequence"/>
</dbReference>
<dbReference type="EMBL" id="RBXO01000001">
    <property type="protein sequence ID" value="RKT54011.1"/>
    <property type="molecule type" value="Genomic_DNA"/>
</dbReference>
<keyword evidence="2" id="KW-1185">Reference proteome</keyword>
<accession>A0A495VX56</accession>
<dbReference type="Gene3D" id="1.25.40.10">
    <property type="entry name" value="Tetratricopeptide repeat domain"/>
    <property type="match status" value="1"/>
</dbReference>
<dbReference type="InterPro" id="IPR011990">
    <property type="entry name" value="TPR-like_helical_dom_sf"/>
</dbReference>
<proteinExistence type="predicted"/>
<dbReference type="RefSeq" id="WP_121005090.1">
    <property type="nucleotide sequence ID" value="NZ_RBXO01000001.1"/>
</dbReference>
<dbReference type="OrthoDB" id="507476at2"/>
<dbReference type="AlphaFoldDB" id="A0A495VX56"/>
<gene>
    <name evidence="1" type="ORF">C8E97_2599</name>
</gene>
<dbReference type="SUPFAM" id="SSF48452">
    <property type="entry name" value="TPR-like"/>
    <property type="match status" value="1"/>
</dbReference>
<evidence type="ECO:0000313" key="1">
    <source>
        <dbReference type="EMBL" id="RKT54011.1"/>
    </source>
</evidence>
<protein>
    <recommendedName>
        <fullName evidence="3">Tetratricopeptide repeat protein</fullName>
    </recommendedName>
</protein>
<comment type="caution">
    <text evidence="1">The sequence shown here is derived from an EMBL/GenBank/DDBJ whole genome shotgun (WGS) entry which is preliminary data.</text>
</comment>
<sequence length="274" mass="30050">MKSTEQLLTTLHGHMTGGRVEESAKLLRQAWLVAPYRLTVDEIVGLHHATLEFADRHPRAESLSDGLHAAAVAYYRMAVLNGATVMAARMVELWRALCVEEANDDRLCHHAFALDTLASVYRARDMPEQVICCLIDLVEMQFTEGTVEGVAWAVRELGVEALLAGDVDDAVAKLSRAEQLYEDDGADAEYLGERAECRVLLGRAHSAKGDNASAGFWFKRALEDLPDDGPLAQEVRDLVAAAGSGQGLPEARLLKVGDFGRMDWRDVEQKTCAC</sequence>
<evidence type="ECO:0008006" key="3">
    <source>
        <dbReference type="Google" id="ProtNLM"/>
    </source>
</evidence>
<name>A0A495VX56_9PSEU</name>
<organism evidence="1 2">
    <name type="scientific">Saccharothrix australiensis</name>
    <dbReference type="NCBI Taxonomy" id="2072"/>
    <lineage>
        <taxon>Bacteria</taxon>
        <taxon>Bacillati</taxon>
        <taxon>Actinomycetota</taxon>
        <taxon>Actinomycetes</taxon>
        <taxon>Pseudonocardiales</taxon>
        <taxon>Pseudonocardiaceae</taxon>
        <taxon>Saccharothrix</taxon>
    </lineage>
</organism>